<protein>
    <submittedName>
        <fullName evidence="1">Pglyrp1 isoform X3</fullName>
        <ecNumber evidence="1">3.5.1.28</ecNumber>
    </submittedName>
</protein>
<proteinExistence type="predicted"/>
<dbReference type="EC" id="3.5.1.28" evidence="1"/>
<comment type="caution">
    <text evidence="1">The sequence shown here is derived from an EMBL/GenBank/DDBJ whole genome shotgun (WGS) entry which is preliminary data.</text>
</comment>
<dbReference type="SUPFAM" id="SSF53187">
    <property type="entry name" value="Zn-dependent exopeptidases"/>
    <property type="match status" value="1"/>
</dbReference>
<dbReference type="EMBL" id="REGN01000480">
    <property type="protein sequence ID" value="RNA41586.1"/>
    <property type="molecule type" value="Genomic_DNA"/>
</dbReference>
<name>A0A3M7T0N1_BRAPC</name>
<evidence type="ECO:0000313" key="2">
    <source>
        <dbReference type="Proteomes" id="UP000276133"/>
    </source>
</evidence>
<dbReference type="AlphaFoldDB" id="A0A3M7T0N1"/>
<keyword evidence="1" id="KW-0378">Hydrolase</keyword>
<gene>
    <name evidence="1" type="ORF">BpHYR1_003472</name>
</gene>
<dbReference type="OrthoDB" id="71260at2759"/>
<sequence length="373" mass="42983">MIYLEKSNFDLKLQISENILSEMKPKTLFLIFLFIYIKSQTISGNKGYTEFEIGNLNVLISVPHDGDLLPNEIADRNEEDGGLVIDYNTRRFAKQLNSELFSLLGKKPFMVLNNLHRRKMDPNRTPQVSCSNRSLTLDCQKTYQEYHNYINKFKRDMSLLYKQLLIIDLHGQSHKENWTEIGYLLTEQELNQPVLKETDKSSINALKASKGFSLERTIRGDVSLGKYIEKVVPSPSIRGPGNGDYYSGGYITAVHKSPNVNTIQIELAYYLRSSYIQIFMTISLVREIIKKHQSQIKIISNKRLKVRKSVDNDSFLFDKKQKKNISIILILSFKKKHFFCITTSSVPSECLFSHAGQIQTDLRSRLDTFSDIV</sequence>
<keyword evidence="2" id="KW-1185">Reference proteome</keyword>
<dbReference type="Proteomes" id="UP000276133">
    <property type="component" value="Unassembled WGS sequence"/>
</dbReference>
<evidence type="ECO:0000313" key="1">
    <source>
        <dbReference type="EMBL" id="RNA41586.1"/>
    </source>
</evidence>
<organism evidence="1 2">
    <name type="scientific">Brachionus plicatilis</name>
    <name type="common">Marine rotifer</name>
    <name type="synonym">Brachionus muelleri</name>
    <dbReference type="NCBI Taxonomy" id="10195"/>
    <lineage>
        <taxon>Eukaryota</taxon>
        <taxon>Metazoa</taxon>
        <taxon>Spiralia</taxon>
        <taxon>Gnathifera</taxon>
        <taxon>Rotifera</taxon>
        <taxon>Eurotatoria</taxon>
        <taxon>Monogononta</taxon>
        <taxon>Pseudotrocha</taxon>
        <taxon>Ploima</taxon>
        <taxon>Brachionidae</taxon>
        <taxon>Brachionus</taxon>
    </lineage>
</organism>
<dbReference type="GO" id="GO:0008745">
    <property type="term" value="F:N-acetylmuramoyl-L-alanine amidase activity"/>
    <property type="evidence" value="ECO:0007669"/>
    <property type="project" value="UniProtKB-EC"/>
</dbReference>
<dbReference type="Gene3D" id="3.40.630.40">
    <property type="entry name" value="Zn-dependent exopeptidases"/>
    <property type="match status" value="1"/>
</dbReference>
<reference evidence="1 2" key="1">
    <citation type="journal article" date="2018" name="Sci. Rep.">
        <title>Genomic signatures of local adaptation to the degree of environmental predictability in rotifers.</title>
        <authorList>
            <person name="Franch-Gras L."/>
            <person name="Hahn C."/>
            <person name="Garcia-Roger E.M."/>
            <person name="Carmona M.J."/>
            <person name="Serra M."/>
            <person name="Gomez A."/>
        </authorList>
    </citation>
    <scope>NUCLEOTIDE SEQUENCE [LARGE SCALE GENOMIC DNA]</scope>
    <source>
        <strain evidence="1">HYR1</strain>
    </source>
</reference>
<accession>A0A3M7T0N1</accession>